<proteinExistence type="inferred from homology"/>
<keyword evidence="10" id="KW-1185">Reference proteome</keyword>
<evidence type="ECO:0000256" key="1">
    <source>
        <dbReference type="ARBA" id="ARBA00012612"/>
    </source>
</evidence>
<dbReference type="GO" id="GO:0047134">
    <property type="term" value="F:protein-disulfide reductase [NAD(P)H] activity"/>
    <property type="evidence" value="ECO:0007669"/>
    <property type="project" value="UniProtKB-EC"/>
</dbReference>
<dbReference type="PANTHER" id="PTHR13871">
    <property type="entry name" value="THIOREDOXIN"/>
    <property type="match status" value="1"/>
</dbReference>
<dbReference type="PROSITE" id="PS51352">
    <property type="entry name" value="THIOREDOXIN_2"/>
    <property type="match status" value="1"/>
</dbReference>
<reference evidence="9 10" key="1">
    <citation type="journal article" date="1998" name="Science">
        <title>Genome sequence of the nematode C. elegans: a platform for investigating biology.</title>
        <authorList>
            <consortium name="The C. elegans sequencing consortium"/>
            <person name="Sulson J.E."/>
            <person name="Waterston R."/>
        </authorList>
    </citation>
    <scope>NUCLEOTIDE SEQUENCE [LARGE SCALE GENOMIC DNA]</scope>
    <source>
        <strain evidence="9 10">Bristol N2</strain>
    </source>
</reference>
<protein>
    <recommendedName>
        <fullName evidence="1">protein-disulfide reductase</fullName>
        <ecNumber evidence="1">1.8.1.8</ecNumber>
    </recommendedName>
</protein>
<dbReference type="PhylomeDB" id="P91508"/>
<accession>P91508</accession>
<comment type="catalytic activity">
    <reaction evidence="7">
        <text>[protein]-dithiol + NADP(+) = [protein]-disulfide + NADPH + H(+)</text>
        <dbReference type="Rhea" id="RHEA:18753"/>
        <dbReference type="Rhea" id="RHEA-COMP:10593"/>
        <dbReference type="Rhea" id="RHEA-COMP:10594"/>
        <dbReference type="ChEBI" id="CHEBI:15378"/>
        <dbReference type="ChEBI" id="CHEBI:29950"/>
        <dbReference type="ChEBI" id="CHEBI:50058"/>
        <dbReference type="ChEBI" id="CHEBI:57783"/>
        <dbReference type="ChEBI" id="CHEBI:58349"/>
        <dbReference type="EC" id="1.8.1.8"/>
    </reaction>
</comment>
<dbReference type="Proteomes" id="UP000001940">
    <property type="component" value="Chromosome V"/>
</dbReference>
<sequence length="122" mass="13997">MLDWTLVDATEALAGKIGGFYFSAHWCPPCCMFTPILKKFYEKVYDDFEIVFVSSDPSESGLKKYMQECHGDWYYIPFGHEAKQKLCVKYEITGMPTLVIVKPDGTEVKSDGRYDVQMETNP</sequence>
<dbReference type="InterPro" id="IPR036249">
    <property type="entry name" value="Thioredoxin-like_sf"/>
</dbReference>
<dbReference type="PANTHER" id="PTHR13871:SF103">
    <property type="entry name" value="THIOREDOXIN DOMAIN-CONTAINING PROTEIN"/>
    <property type="match status" value="1"/>
</dbReference>
<keyword evidence="3" id="KW-0560">Oxidoreductase</keyword>
<dbReference type="UCSC" id="T28A11.13">
    <property type="organism name" value="c. elegans"/>
</dbReference>
<dbReference type="eggNOG" id="KOG2501">
    <property type="taxonomic scope" value="Eukaryota"/>
</dbReference>
<keyword evidence="4" id="KW-0520">NAD</keyword>
<evidence type="ECO:0000313" key="9">
    <source>
        <dbReference type="EMBL" id="CCD70570.1"/>
    </source>
</evidence>
<dbReference type="CDD" id="cd02964">
    <property type="entry name" value="TryX_like_family"/>
    <property type="match status" value="1"/>
</dbReference>
<dbReference type="InterPro" id="IPR013766">
    <property type="entry name" value="Thioredoxin_domain"/>
</dbReference>
<dbReference type="PeptideAtlas" id="P91508"/>
<name>P91508_CAEEL</name>
<dbReference type="OMA" id="NEYYLEM"/>
<dbReference type="HOGENOM" id="CLU_116457_0_1_1"/>
<evidence type="ECO:0000313" key="10">
    <source>
        <dbReference type="Proteomes" id="UP000001940"/>
    </source>
</evidence>
<dbReference type="SMR" id="P91508"/>
<feature type="domain" description="Thioredoxin" evidence="8">
    <location>
        <begin position="1"/>
        <end position="122"/>
    </location>
</feature>
<evidence type="ECO:0000256" key="3">
    <source>
        <dbReference type="ARBA" id="ARBA00023002"/>
    </source>
</evidence>
<dbReference type="CTD" id="189019"/>
<dbReference type="AlphaFoldDB" id="P91508"/>
<dbReference type="KEGG" id="cel:CELE_T28A11.13"/>
<dbReference type="OrthoDB" id="189920at2759"/>
<dbReference type="AGR" id="WB:WBGene00020875"/>
<dbReference type="PIR" id="T28977">
    <property type="entry name" value="T28977"/>
</dbReference>
<dbReference type="Pfam" id="PF13905">
    <property type="entry name" value="Thioredoxin_8"/>
    <property type="match status" value="1"/>
</dbReference>
<dbReference type="WormBase" id="T28A11.13">
    <property type="protein sequence ID" value="CE14303"/>
    <property type="gene ID" value="WBGene00020875"/>
</dbReference>
<gene>
    <name evidence="9" type="ORF">CELE_T28A11.13</name>
    <name evidence="9 11" type="ORF">T28A11.13</name>
</gene>
<dbReference type="FunCoup" id="P91508">
    <property type="interactions" value="7"/>
</dbReference>
<comment type="catalytic activity">
    <reaction evidence="6">
        <text>[protein]-dithiol + NAD(+) = [protein]-disulfide + NADH + H(+)</text>
        <dbReference type="Rhea" id="RHEA:18749"/>
        <dbReference type="Rhea" id="RHEA-COMP:10593"/>
        <dbReference type="Rhea" id="RHEA-COMP:10594"/>
        <dbReference type="ChEBI" id="CHEBI:15378"/>
        <dbReference type="ChEBI" id="CHEBI:29950"/>
        <dbReference type="ChEBI" id="CHEBI:50058"/>
        <dbReference type="ChEBI" id="CHEBI:57540"/>
        <dbReference type="ChEBI" id="CHEBI:57945"/>
        <dbReference type="EC" id="1.8.1.8"/>
    </reaction>
</comment>
<dbReference type="EMBL" id="BX284605">
    <property type="protein sequence ID" value="CCD70570.1"/>
    <property type="molecule type" value="Genomic_DNA"/>
</dbReference>
<dbReference type="InterPro" id="IPR052259">
    <property type="entry name" value="Nucleoredoxin-like"/>
</dbReference>
<dbReference type="Bgee" id="WBGene00020875">
    <property type="expression patterns" value="Expressed in larva and 1 other cell type or tissue"/>
</dbReference>
<dbReference type="InterPro" id="IPR012336">
    <property type="entry name" value="Thioredoxin-like_fold"/>
</dbReference>
<dbReference type="EC" id="1.8.1.8" evidence="1"/>
<evidence type="ECO:0000313" key="11">
    <source>
        <dbReference type="WormBase" id="T28A11.13"/>
    </source>
</evidence>
<evidence type="ECO:0000259" key="8">
    <source>
        <dbReference type="PROSITE" id="PS51352"/>
    </source>
</evidence>
<comment type="similarity">
    <text evidence="5">Belongs to the nucleoredoxin family.</text>
</comment>
<dbReference type="InParanoid" id="P91508"/>
<evidence type="ECO:0000256" key="4">
    <source>
        <dbReference type="ARBA" id="ARBA00023027"/>
    </source>
</evidence>
<evidence type="ECO:0000256" key="5">
    <source>
        <dbReference type="ARBA" id="ARBA00025782"/>
    </source>
</evidence>
<dbReference type="PaxDb" id="6239-T28A11.13"/>
<organism evidence="9 10">
    <name type="scientific">Caenorhabditis elegans</name>
    <dbReference type="NCBI Taxonomy" id="6239"/>
    <lineage>
        <taxon>Eukaryota</taxon>
        <taxon>Metazoa</taxon>
        <taxon>Ecdysozoa</taxon>
        <taxon>Nematoda</taxon>
        <taxon>Chromadorea</taxon>
        <taxon>Rhabditida</taxon>
        <taxon>Rhabditina</taxon>
        <taxon>Rhabditomorpha</taxon>
        <taxon>Rhabditoidea</taxon>
        <taxon>Rhabditidae</taxon>
        <taxon>Peloderinae</taxon>
        <taxon>Caenorhabditis</taxon>
    </lineage>
</organism>
<evidence type="ECO:0000256" key="2">
    <source>
        <dbReference type="ARBA" id="ARBA00022737"/>
    </source>
</evidence>
<dbReference type="Gene3D" id="3.40.30.10">
    <property type="entry name" value="Glutaredoxin"/>
    <property type="match status" value="1"/>
</dbReference>
<evidence type="ECO:0000256" key="6">
    <source>
        <dbReference type="ARBA" id="ARBA00047388"/>
    </source>
</evidence>
<dbReference type="GeneID" id="189019"/>
<evidence type="ECO:0000256" key="7">
    <source>
        <dbReference type="ARBA" id="ARBA00047804"/>
    </source>
</evidence>
<keyword evidence="2" id="KW-0677">Repeat</keyword>
<dbReference type="STRING" id="6239.T28A11.13.1"/>
<dbReference type="RefSeq" id="NP_503892.1">
    <property type="nucleotide sequence ID" value="NM_071491.1"/>
</dbReference>
<dbReference type="SUPFAM" id="SSF52833">
    <property type="entry name" value="Thioredoxin-like"/>
    <property type="match status" value="1"/>
</dbReference>